<dbReference type="RefSeq" id="WP_151146419.1">
    <property type="nucleotide sequence ID" value="NZ_WAGX01000005.1"/>
</dbReference>
<evidence type="ECO:0000256" key="1">
    <source>
        <dbReference type="ARBA" id="ARBA00005709"/>
    </source>
</evidence>
<feature type="domain" description="Flagellin N-terminal" evidence="5">
    <location>
        <begin position="5"/>
        <end position="139"/>
    </location>
</feature>
<keyword evidence="7" id="KW-0966">Cell projection</keyword>
<protein>
    <recommendedName>
        <fullName evidence="2 4">Flagellin</fullName>
    </recommendedName>
</protein>
<comment type="subcellular location">
    <subcellularLocation>
        <location evidence="4">Secreted</location>
    </subcellularLocation>
    <subcellularLocation>
        <location evidence="4">Bacterial flagellum</location>
    </subcellularLocation>
</comment>
<name>A0A7V7QLP4_9FIRM</name>
<reference evidence="7 8" key="1">
    <citation type="submission" date="2019-09" db="EMBL/GenBank/DDBJ databases">
        <authorList>
            <person name="Valk L.C."/>
        </authorList>
    </citation>
    <scope>NUCLEOTIDE SEQUENCE [LARGE SCALE GENOMIC DNA]</scope>
    <source>
        <strain evidence="7">GalUA</strain>
    </source>
</reference>
<accession>A0A7V7QLP4</accession>
<sequence>MKLTYNIQAVIANNHLKSTENSLVKSTERLSSGYKINNASDDPAGLAISQKLRDQIRGLDNASQNSLDGISVLQTAEGALVEINSMLQRVRELTLQAMNETYGEDDKQSIQSEVDELVKEIDRLTRDTEFNGQALINGNLSYRAYSDSSSVTVNAYSKDVLTADYSLTVTTAPKKAVVMNTTPGTSVTNIPDPITAAEAGTITINGVVIKIEEGDTADEVYEKLRDGAKNADVNLYSVADPTALPLNTFTEATVGSAGYNTTSFVNGTTSFLFVAEEYGSAAHVNISCENTALLDALGLGDIATAGVITSVGVDAQITLNTASGFSDTAIYKADGDQVTITDRNGFEMNLTVAGDTLTRIVDDPTRSANIKIEATGIGSMILQIGANEGQTLDIVLPDVSVKALGIDNLNMIGPEGLVRSLDAIDKALDKVQRARSTIGTYENRLESASASIDTNSLNLEEAFSRIMDTDMAEEMTNYTKENVLAQAGTAILAQANDRPQQVLQLLS</sequence>
<proteinExistence type="inferred from homology"/>
<dbReference type="Pfam" id="PF00669">
    <property type="entry name" value="Flagellin_N"/>
    <property type="match status" value="1"/>
</dbReference>
<gene>
    <name evidence="7" type="ORF">F7O84_14035</name>
</gene>
<dbReference type="OrthoDB" id="9796789at2"/>
<dbReference type="PRINTS" id="PR00207">
    <property type="entry name" value="FLAGELLIN"/>
</dbReference>
<comment type="similarity">
    <text evidence="1 4">Belongs to the bacterial flagellin family.</text>
</comment>
<evidence type="ECO:0000259" key="6">
    <source>
        <dbReference type="Pfam" id="PF00700"/>
    </source>
</evidence>
<dbReference type="PANTHER" id="PTHR42792:SF2">
    <property type="entry name" value="FLAGELLIN"/>
    <property type="match status" value="1"/>
</dbReference>
<dbReference type="AlphaFoldDB" id="A0A7V7QLP4"/>
<dbReference type="Pfam" id="PF00700">
    <property type="entry name" value="Flagellin_C"/>
    <property type="match status" value="1"/>
</dbReference>
<evidence type="ECO:0000256" key="4">
    <source>
        <dbReference type="RuleBase" id="RU362073"/>
    </source>
</evidence>
<evidence type="ECO:0000313" key="8">
    <source>
        <dbReference type="Proteomes" id="UP000461768"/>
    </source>
</evidence>
<dbReference type="GO" id="GO:0005576">
    <property type="term" value="C:extracellular region"/>
    <property type="evidence" value="ECO:0007669"/>
    <property type="project" value="UniProtKB-SubCell"/>
</dbReference>
<organism evidence="7 8">
    <name type="scientific">Candidatus Galacturonatibacter soehngenii</name>
    <dbReference type="NCBI Taxonomy" id="2307010"/>
    <lineage>
        <taxon>Bacteria</taxon>
        <taxon>Bacillati</taxon>
        <taxon>Bacillota</taxon>
        <taxon>Clostridia</taxon>
        <taxon>Lachnospirales</taxon>
        <taxon>Lachnospiraceae</taxon>
        <taxon>Candidatus Galacturonatibacter</taxon>
    </lineage>
</organism>
<reference evidence="7 8" key="2">
    <citation type="submission" date="2020-02" db="EMBL/GenBank/DDBJ databases">
        <title>Candidatus Galacturonibacter soehngenii shows hetero-acetogenic catabolism of galacturonic acid but lacks a canonical carbon monoxide dehydrogenase/acetyl-CoA synthase complex.</title>
        <authorList>
            <person name="Diender M."/>
            <person name="Stouten G.R."/>
            <person name="Petersen J.F."/>
            <person name="Nielsen P.H."/>
            <person name="Dueholm M.S."/>
            <person name="Pronk J.T."/>
            <person name="Van Loosdrecht M.C.M."/>
        </authorList>
    </citation>
    <scope>NUCLEOTIDE SEQUENCE [LARGE SCALE GENOMIC DNA]</scope>
    <source>
        <strain evidence="7">GalUA</strain>
    </source>
</reference>
<dbReference type="Proteomes" id="UP000461768">
    <property type="component" value="Unassembled WGS sequence"/>
</dbReference>
<keyword evidence="7" id="KW-0969">Cilium</keyword>
<evidence type="ECO:0000313" key="7">
    <source>
        <dbReference type="EMBL" id="KAB1438643.1"/>
    </source>
</evidence>
<dbReference type="PANTHER" id="PTHR42792">
    <property type="entry name" value="FLAGELLIN"/>
    <property type="match status" value="1"/>
</dbReference>
<dbReference type="EMBL" id="WAGX01000005">
    <property type="protein sequence ID" value="KAB1438643.1"/>
    <property type="molecule type" value="Genomic_DNA"/>
</dbReference>
<dbReference type="GO" id="GO:0005198">
    <property type="term" value="F:structural molecule activity"/>
    <property type="evidence" value="ECO:0007669"/>
    <property type="project" value="UniProtKB-UniRule"/>
</dbReference>
<dbReference type="InterPro" id="IPR001492">
    <property type="entry name" value="Flagellin"/>
</dbReference>
<evidence type="ECO:0000256" key="3">
    <source>
        <dbReference type="ARBA" id="ARBA00023143"/>
    </source>
</evidence>
<evidence type="ECO:0000259" key="5">
    <source>
        <dbReference type="Pfam" id="PF00669"/>
    </source>
</evidence>
<feature type="domain" description="Flagellin C-terminal" evidence="6">
    <location>
        <begin position="421"/>
        <end position="506"/>
    </location>
</feature>
<keyword evidence="7" id="KW-0282">Flagellum</keyword>
<keyword evidence="3 4" id="KW-0975">Bacterial flagellum</keyword>
<dbReference type="GO" id="GO:0009288">
    <property type="term" value="C:bacterial-type flagellum"/>
    <property type="evidence" value="ECO:0007669"/>
    <property type="project" value="UniProtKB-SubCell"/>
</dbReference>
<keyword evidence="8" id="KW-1185">Reference proteome</keyword>
<comment type="caution">
    <text evidence="7">The sequence shown here is derived from an EMBL/GenBank/DDBJ whole genome shotgun (WGS) entry which is preliminary data.</text>
</comment>
<dbReference type="SUPFAM" id="SSF64518">
    <property type="entry name" value="Phase 1 flagellin"/>
    <property type="match status" value="1"/>
</dbReference>
<dbReference type="Gene3D" id="1.20.1330.10">
    <property type="entry name" value="f41 fragment of flagellin, N-terminal domain"/>
    <property type="match status" value="2"/>
</dbReference>
<keyword evidence="4" id="KW-0964">Secreted</keyword>
<dbReference type="InterPro" id="IPR046358">
    <property type="entry name" value="Flagellin_C"/>
</dbReference>
<dbReference type="InterPro" id="IPR042187">
    <property type="entry name" value="Flagellin_C_sub2"/>
</dbReference>
<dbReference type="Gene3D" id="3.30.70.2120">
    <property type="match status" value="1"/>
</dbReference>
<dbReference type="InterPro" id="IPR001029">
    <property type="entry name" value="Flagellin_N"/>
</dbReference>
<evidence type="ECO:0000256" key="2">
    <source>
        <dbReference type="ARBA" id="ARBA00020110"/>
    </source>
</evidence>
<dbReference type="Gene3D" id="6.10.10.10">
    <property type="entry name" value="Flagellar export chaperone, C-terminal domain"/>
    <property type="match status" value="1"/>
</dbReference>
<comment type="function">
    <text evidence="4">Flagellin is the subunit protein which polymerizes to form the filaments of bacterial flagella.</text>
</comment>